<feature type="region of interest" description="Disordered" evidence="6">
    <location>
        <begin position="315"/>
        <end position="356"/>
    </location>
</feature>
<keyword evidence="5" id="KW-0539">Nucleus</keyword>
<reference evidence="9" key="1">
    <citation type="submission" date="2025-08" db="UniProtKB">
        <authorList>
            <consortium name="RefSeq"/>
        </authorList>
    </citation>
    <scope>IDENTIFICATION</scope>
    <source>
        <tissue evidence="9">Blood</tissue>
    </source>
</reference>
<name>A0ABM4EDD5_9AVES</name>
<feature type="domain" description="GCM" evidence="7">
    <location>
        <begin position="23"/>
        <end position="178"/>
    </location>
</feature>
<evidence type="ECO:0000256" key="5">
    <source>
        <dbReference type="ARBA" id="ARBA00023242"/>
    </source>
</evidence>
<keyword evidence="8" id="KW-1185">Reference proteome</keyword>
<keyword evidence="3" id="KW-0238">DNA-binding</keyword>
<dbReference type="PANTHER" id="PTHR12414:SF6">
    <property type="entry name" value="CHORION-SPECIFIC TRANSCRIPTION FACTOR GCMA"/>
    <property type="match status" value="1"/>
</dbReference>
<evidence type="ECO:0000256" key="2">
    <source>
        <dbReference type="ARBA" id="ARBA00023015"/>
    </source>
</evidence>
<evidence type="ECO:0000256" key="6">
    <source>
        <dbReference type="SAM" id="MobiDB-lite"/>
    </source>
</evidence>
<feature type="region of interest" description="Disordered" evidence="6">
    <location>
        <begin position="274"/>
        <end position="297"/>
    </location>
</feature>
<accession>A0ABM4EDD5</accession>
<dbReference type="InterPro" id="IPR003902">
    <property type="entry name" value="Tscrpt_reg_GCM"/>
</dbReference>
<evidence type="ECO:0000256" key="3">
    <source>
        <dbReference type="ARBA" id="ARBA00023125"/>
    </source>
</evidence>
<feature type="compositionally biased region" description="Basic and acidic residues" evidence="6">
    <location>
        <begin position="1"/>
        <end position="16"/>
    </location>
</feature>
<feature type="region of interest" description="Disordered" evidence="6">
    <location>
        <begin position="1"/>
        <end position="22"/>
    </location>
</feature>
<organism evidence="8 9">
    <name type="scientific">Apteryx mantelli</name>
    <name type="common">North Island brown kiwi</name>
    <dbReference type="NCBI Taxonomy" id="2696672"/>
    <lineage>
        <taxon>Eukaryota</taxon>
        <taxon>Metazoa</taxon>
        <taxon>Chordata</taxon>
        <taxon>Craniata</taxon>
        <taxon>Vertebrata</taxon>
        <taxon>Euteleostomi</taxon>
        <taxon>Archelosauria</taxon>
        <taxon>Archosauria</taxon>
        <taxon>Dinosauria</taxon>
        <taxon>Saurischia</taxon>
        <taxon>Theropoda</taxon>
        <taxon>Coelurosauria</taxon>
        <taxon>Aves</taxon>
        <taxon>Palaeognathae</taxon>
        <taxon>Apterygiformes</taxon>
        <taxon>Apterygidae</taxon>
        <taxon>Apteryx</taxon>
    </lineage>
</organism>
<dbReference type="RefSeq" id="XP_067150703.1">
    <property type="nucleotide sequence ID" value="XM_067294602.1"/>
</dbReference>
<evidence type="ECO:0000313" key="9">
    <source>
        <dbReference type="RefSeq" id="XP_067150703.1"/>
    </source>
</evidence>
<dbReference type="PROSITE" id="PS50807">
    <property type="entry name" value="GCM"/>
    <property type="match status" value="1"/>
</dbReference>
<dbReference type="Gene3D" id="3.30.70.3530">
    <property type="entry name" value="GCM motif"/>
    <property type="match status" value="1"/>
</dbReference>
<dbReference type="SUPFAM" id="SSF90073">
    <property type="entry name" value="GCM domain"/>
    <property type="match status" value="1"/>
</dbReference>
<evidence type="ECO:0000313" key="8">
    <source>
        <dbReference type="Proteomes" id="UP001652627"/>
    </source>
</evidence>
<evidence type="ECO:0000259" key="7">
    <source>
        <dbReference type="PROSITE" id="PS50807"/>
    </source>
</evidence>
<evidence type="ECO:0000256" key="4">
    <source>
        <dbReference type="ARBA" id="ARBA00023163"/>
    </source>
</evidence>
<dbReference type="Pfam" id="PF03615">
    <property type="entry name" value="GCM"/>
    <property type="match status" value="1"/>
</dbReference>
<dbReference type="InterPro" id="IPR043020">
    <property type="entry name" value="GCM_large"/>
</dbReference>
<dbReference type="InterPro" id="IPR043021">
    <property type="entry name" value="GCM_small"/>
</dbReference>
<dbReference type="Gene3D" id="2.20.25.670">
    <property type="entry name" value="GCM domain, large subdomain"/>
    <property type="match status" value="1"/>
</dbReference>
<dbReference type="GeneID" id="106493230"/>
<dbReference type="Proteomes" id="UP001652627">
    <property type="component" value="Chromosome 3"/>
</dbReference>
<keyword evidence="2" id="KW-0805">Transcription regulation</keyword>
<gene>
    <name evidence="9" type="primary">GCM1</name>
</gene>
<keyword evidence="4" id="KW-0804">Transcription</keyword>
<protein>
    <submittedName>
        <fullName evidence="9">Chorion-specific transcription factor GCMa</fullName>
    </submittedName>
</protein>
<keyword evidence="1" id="KW-0217">Developmental protein</keyword>
<sequence>MLKGADDVVMKQEDSASRNGETASWDINDIKLPQDVKQTDWFQEWPDSYVKHIYSSEDKNAQRHHSSWAMRNTNNHNSRILKKSCLGVVVCGNDCSTLDGRKIYLRPAICDKARQKQQRKCCPNCNGPLRLISCRGHGGYPVTNFWRHEGQFIFFQSKGAHDHPRPETKLEAEARRSIQKAQTAFSPPCPKLKRIREIESLAGEMQTHEYLPLLLCKPEAYVIPGHFSRRLSKSSPEHALSGGSGQLLYLGADAEGTGSSPRCNKLGGPGVTAAPSTCGPSGGFGEPPRWDKRLPGAPRGCRSLTLAPAHLPSEPFCTGVQPAPGAPPTPKGSYEPFRPNTGPAGDASYEGKPHPASSSSCLPSSLFLLAQQEPYLVPASAHHHRHHLTPPKANGRDLEDEQQGLNLDYCSSEMFFNLYPLR</sequence>
<dbReference type="PANTHER" id="PTHR12414">
    <property type="entry name" value="GLIAL CELLS MISSING RELATED/GLIDE"/>
    <property type="match status" value="1"/>
</dbReference>
<dbReference type="InterPro" id="IPR036115">
    <property type="entry name" value="GCM_dom_sf"/>
</dbReference>
<proteinExistence type="predicted"/>
<evidence type="ECO:0000256" key="1">
    <source>
        <dbReference type="ARBA" id="ARBA00022473"/>
    </source>
</evidence>
<dbReference type="InterPro" id="IPR039791">
    <property type="entry name" value="GCM"/>
</dbReference>